<reference evidence="1 2" key="1">
    <citation type="submission" date="2019-04" db="EMBL/GenBank/DDBJ databases">
        <title>Microbes associate with the intestines of laboratory mice.</title>
        <authorList>
            <person name="Navarre W."/>
            <person name="Wong E."/>
            <person name="Huang K.C."/>
            <person name="Tropini C."/>
            <person name="Ng K."/>
            <person name="Yu B."/>
        </authorList>
    </citation>
    <scope>NUCLEOTIDE SEQUENCE [LARGE SCALE GENOMIC DNA]</scope>
    <source>
        <strain evidence="1 2">NM83_B4-11</strain>
    </source>
</reference>
<evidence type="ECO:0000313" key="2">
    <source>
        <dbReference type="Proteomes" id="UP000308038"/>
    </source>
</evidence>
<proteinExistence type="predicted"/>
<name>A0ABY2QFX1_9SPHN</name>
<protein>
    <submittedName>
        <fullName evidence="1">Uncharacterized protein</fullName>
    </submittedName>
</protein>
<dbReference type="InterPro" id="IPR046662">
    <property type="entry name" value="DUF6771"/>
</dbReference>
<gene>
    <name evidence="1" type="ORF">E5988_15675</name>
</gene>
<dbReference type="Pfam" id="PF20561">
    <property type="entry name" value="DUF6771"/>
    <property type="match status" value="1"/>
</dbReference>
<organism evidence="1 2">
    <name type="scientific">Sphingomonas olei</name>
    <dbReference type="NCBI Taxonomy" id="1886787"/>
    <lineage>
        <taxon>Bacteria</taxon>
        <taxon>Pseudomonadati</taxon>
        <taxon>Pseudomonadota</taxon>
        <taxon>Alphaproteobacteria</taxon>
        <taxon>Sphingomonadales</taxon>
        <taxon>Sphingomonadaceae</taxon>
        <taxon>Sphingomonas</taxon>
    </lineage>
</organism>
<dbReference type="EMBL" id="SSTI01000015">
    <property type="protein sequence ID" value="THG37787.1"/>
    <property type="molecule type" value="Genomic_DNA"/>
</dbReference>
<dbReference type="Proteomes" id="UP000308038">
    <property type="component" value="Unassembled WGS sequence"/>
</dbReference>
<accession>A0ABY2QFX1</accession>
<keyword evidence="2" id="KW-1185">Reference proteome</keyword>
<evidence type="ECO:0000313" key="1">
    <source>
        <dbReference type="EMBL" id="THG37787.1"/>
    </source>
</evidence>
<dbReference type="RefSeq" id="WP_136452294.1">
    <property type="nucleotide sequence ID" value="NZ_SSTI01000015.1"/>
</dbReference>
<comment type="caution">
    <text evidence="1">The sequence shown here is derived from an EMBL/GenBank/DDBJ whole genome shotgun (WGS) entry which is preliminary data.</text>
</comment>
<sequence length="62" mass="6842">MDTTTEHLAALIETAPLRAVTGLSVTNEALRHWATMELAEYLASGLQRPWTVQDKAQLPLPL</sequence>